<comment type="subcellular location">
    <subcellularLocation>
        <location evidence="1">Cell membrane</location>
        <topology evidence="1">Multi-pass membrane protein</topology>
    </subcellularLocation>
</comment>
<gene>
    <name evidence="9" type="ORF">CVV64_03735</name>
</gene>
<feature type="transmembrane region" description="Helical" evidence="8">
    <location>
        <begin position="257"/>
        <end position="284"/>
    </location>
</feature>
<sequence>MRQFLPLAIVLVITICSLILSLGSGSMGIGIDEICSLYLHSGEQSGFGLVNSTNAPAGTAVASLDGAHEKRRGMRRAVFEKIRLPRVVAAFLGGAILAAAGAVFQCLLRNPLADPYVLGISAGGAVGAVTAMALGFTSISMVAGASFAGALATMMIVLIISRRNQSSNSMLLAGVMINATLSSLISLLVYFAPRVKSVMFWLMGSFSGNTWTSVMFMGFSAMLLGTVIFLASPWMDCLAMGETTAQSLGVPVRRLKVILFLISSAATAIVVAFCGVIGFAGMVIPHFSRALVGSSHRMMVPVCFLAGGAFMCLADTISRTALSPEELPIGIVTGIIGGPLFIYILTRRAQ</sequence>
<comment type="similarity">
    <text evidence="2">Belongs to the binding-protein-dependent transport system permease family. FecCD subfamily.</text>
</comment>
<dbReference type="Proteomes" id="UP000233256">
    <property type="component" value="Unassembled WGS sequence"/>
</dbReference>
<dbReference type="Pfam" id="PF01032">
    <property type="entry name" value="FecCD"/>
    <property type="match status" value="1"/>
</dbReference>
<evidence type="ECO:0000313" key="10">
    <source>
        <dbReference type="Proteomes" id="UP000233256"/>
    </source>
</evidence>
<dbReference type="EMBL" id="PGXC01000002">
    <property type="protein sequence ID" value="PKK91785.1"/>
    <property type="molecule type" value="Genomic_DNA"/>
</dbReference>
<dbReference type="SUPFAM" id="SSF81345">
    <property type="entry name" value="ABC transporter involved in vitamin B12 uptake, BtuC"/>
    <property type="match status" value="1"/>
</dbReference>
<feature type="transmembrane region" description="Helical" evidence="8">
    <location>
        <begin position="211"/>
        <end position="231"/>
    </location>
</feature>
<keyword evidence="6 8" id="KW-1133">Transmembrane helix</keyword>
<keyword evidence="7 8" id="KW-0472">Membrane</keyword>
<feature type="transmembrane region" description="Helical" evidence="8">
    <location>
        <begin position="142"/>
        <end position="160"/>
    </location>
</feature>
<keyword evidence="3" id="KW-0813">Transport</keyword>
<organism evidence="9 10">
    <name type="scientific">Candidatus Wallbacteria bacterium HGW-Wallbacteria-1</name>
    <dbReference type="NCBI Taxonomy" id="2013854"/>
    <lineage>
        <taxon>Bacteria</taxon>
        <taxon>Candidatus Walliibacteriota</taxon>
    </lineage>
</organism>
<evidence type="ECO:0000256" key="8">
    <source>
        <dbReference type="SAM" id="Phobius"/>
    </source>
</evidence>
<evidence type="ECO:0000256" key="2">
    <source>
        <dbReference type="ARBA" id="ARBA00007935"/>
    </source>
</evidence>
<dbReference type="PANTHER" id="PTHR30472">
    <property type="entry name" value="FERRIC ENTEROBACTIN TRANSPORT SYSTEM PERMEASE PROTEIN"/>
    <property type="match status" value="1"/>
</dbReference>
<keyword evidence="5 8" id="KW-0812">Transmembrane</keyword>
<feature type="transmembrane region" description="Helical" evidence="8">
    <location>
        <begin position="296"/>
        <end position="314"/>
    </location>
</feature>
<comment type="caution">
    <text evidence="9">The sequence shown here is derived from an EMBL/GenBank/DDBJ whole genome shotgun (WGS) entry which is preliminary data.</text>
</comment>
<dbReference type="InterPro" id="IPR000522">
    <property type="entry name" value="ABC_transptr_permease_BtuC"/>
</dbReference>
<evidence type="ECO:0000256" key="1">
    <source>
        <dbReference type="ARBA" id="ARBA00004651"/>
    </source>
</evidence>
<reference evidence="9 10" key="1">
    <citation type="journal article" date="2017" name="ISME J.">
        <title>Potential for microbial H2 and metal transformations associated with novel bacteria and archaea in deep terrestrial subsurface sediments.</title>
        <authorList>
            <person name="Hernsdorf A.W."/>
            <person name="Amano Y."/>
            <person name="Miyakawa K."/>
            <person name="Ise K."/>
            <person name="Suzuki Y."/>
            <person name="Anantharaman K."/>
            <person name="Probst A."/>
            <person name="Burstein D."/>
            <person name="Thomas B.C."/>
            <person name="Banfield J.F."/>
        </authorList>
    </citation>
    <scope>NUCLEOTIDE SEQUENCE [LARGE SCALE GENOMIC DNA]</scope>
    <source>
        <strain evidence="9">HGW-Wallbacteria-1</strain>
    </source>
</reference>
<dbReference type="Gene3D" id="1.10.3470.10">
    <property type="entry name" value="ABC transporter involved in vitamin B12 uptake, BtuC"/>
    <property type="match status" value="1"/>
</dbReference>
<evidence type="ECO:0000256" key="6">
    <source>
        <dbReference type="ARBA" id="ARBA00022989"/>
    </source>
</evidence>
<evidence type="ECO:0000256" key="7">
    <source>
        <dbReference type="ARBA" id="ARBA00023136"/>
    </source>
</evidence>
<keyword evidence="4" id="KW-1003">Cell membrane</keyword>
<evidence type="ECO:0000313" key="9">
    <source>
        <dbReference type="EMBL" id="PKK91785.1"/>
    </source>
</evidence>
<dbReference type="GO" id="GO:0022857">
    <property type="term" value="F:transmembrane transporter activity"/>
    <property type="evidence" value="ECO:0007669"/>
    <property type="project" value="InterPro"/>
</dbReference>
<protein>
    <submittedName>
        <fullName evidence="9">Iron ABC transporter permease</fullName>
    </submittedName>
</protein>
<dbReference type="GO" id="GO:0033214">
    <property type="term" value="P:siderophore-iron import into cell"/>
    <property type="evidence" value="ECO:0007669"/>
    <property type="project" value="TreeGrafter"/>
</dbReference>
<feature type="transmembrane region" description="Helical" evidence="8">
    <location>
        <begin position="172"/>
        <end position="191"/>
    </location>
</feature>
<dbReference type="AlphaFoldDB" id="A0A2N1PTV7"/>
<proteinExistence type="inferred from homology"/>
<dbReference type="PANTHER" id="PTHR30472:SF25">
    <property type="entry name" value="ABC TRANSPORTER PERMEASE PROTEIN MJ0876-RELATED"/>
    <property type="match status" value="1"/>
</dbReference>
<dbReference type="InterPro" id="IPR037294">
    <property type="entry name" value="ABC_BtuC-like"/>
</dbReference>
<evidence type="ECO:0000256" key="5">
    <source>
        <dbReference type="ARBA" id="ARBA00022692"/>
    </source>
</evidence>
<name>A0A2N1PTV7_9BACT</name>
<dbReference type="GO" id="GO:0005886">
    <property type="term" value="C:plasma membrane"/>
    <property type="evidence" value="ECO:0007669"/>
    <property type="project" value="UniProtKB-SubCell"/>
</dbReference>
<evidence type="ECO:0000256" key="4">
    <source>
        <dbReference type="ARBA" id="ARBA00022475"/>
    </source>
</evidence>
<feature type="transmembrane region" description="Helical" evidence="8">
    <location>
        <begin position="116"/>
        <end position="136"/>
    </location>
</feature>
<accession>A0A2N1PTV7</accession>
<feature type="transmembrane region" description="Helical" evidence="8">
    <location>
        <begin position="326"/>
        <end position="345"/>
    </location>
</feature>
<feature type="transmembrane region" description="Helical" evidence="8">
    <location>
        <begin position="84"/>
        <end position="104"/>
    </location>
</feature>
<dbReference type="CDD" id="cd06550">
    <property type="entry name" value="TM_ABC_iron-siderophores_like"/>
    <property type="match status" value="1"/>
</dbReference>
<evidence type="ECO:0000256" key="3">
    <source>
        <dbReference type="ARBA" id="ARBA00022448"/>
    </source>
</evidence>
<dbReference type="FunFam" id="1.10.3470.10:FF:000001">
    <property type="entry name" value="Vitamin B12 ABC transporter permease BtuC"/>
    <property type="match status" value="1"/>
</dbReference>